<dbReference type="Pfam" id="PF03772">
    <property type="entry name" value="Competence"/>
    <property type="match status" value="1"/>
</dbReference>
<feature type="region of interest" description="Disordered" evidence="6">
    <location>
        <begin position="335"/>
        <end position="358"/>
    </location>
</feature>
<feature type="transmembrane region" description="Helical" evidence="7">
    <location>
        <begin position="473"/>
        <end position="493"/>
    </location>
</feature>
<feature type="transmembrane region" description="Helical" evidence="7">
    <location>
        <begin position="439"/>
        <end position="458"/>
    </location>
</feature>
<dbReference type="GO" id="GO:0005886">
    <property type="term" value="C:plasma membrane"/>
    <property type="evidence" value="ECO:0007669"/>
    <property type="project" value="UniProtKB-SubCell"/>
</dbReference>
<dbReference type="Pfam" id="PF13567">
    <property type="entry name" value="DUF4131"/>
    <property type="match status" value="1"/>
</dbReference>
<dbReference type="PANTHER" id="PTHR30619">
    <property type="entry name" value="DNA INTERNALIZATION/COMPETENCE PROTEIN COMEC/REC2"/>
    <property type="match status" value="1"/>
</dbReference>
<evidence type="ECO:0000256" key="1">
    <source>
        <dbReference type="ARBA" id="ARBA00004651"/>
    </source>
</evidence>
<reference evidence="9" key="2">
    <citation type="submission" date="2021-04" db="EMBL/GenBank/DDBJ databases">
        <authorList>
            <person name="Gilroy R."/>
        </authorList>
    </citation>
    <scope>NUCLEOTIDE SEQUENCE</scope>
    <source>
        <strain evidence="9">CHK183-1962</strain>
    </source>
</reference>
<proteinExistence type="predicted"/>
<keyword evidence="3 7" id="KW-0812">Transmembrane</keyword>
<evidence type="ECO:0000256" key="2">
    <source>
        <dbReference type="ARBA" id="ARBA00022475"/>
    </source>
</evidence>
<dbReference type="Proteomes" id="UP000886890">
    <property type="component" value="Unassembled WGS sequence"/>
</dbReference>
<feature type="transmembrane region" description="Helical" evidence="7">
    <location>
        <begin position="254"/>
        <end position="287"/>
    </location>
</feature>
<name>A0A9D2BHX5_9FIRM</name>
<dbReference type="InterPro" id="IPR025405">
    <property type="entry name" value="DUF4131"/>
</dbReference>
<feature type="domain" description="Metallo-beta-lactamase" evidence="8">
    <location>
        <begin position="544"/>
        <end position="753"/>
    </location>
</feature>
<keyword evidence="5 7" id="KW-0472">Membrane</keyword>
<dbReference type="InterPro" id="IPR004477">
    <property type="entry name" value="ComEC_N"/>
</dbReference>
<comment type="subcellular location">
    <subcellularLocation>
        <location evidence="1">Cell membrane</location>
        <topology evidence="1">Multi-pass membrane protein</topology>
    </subcellularLocation>
</comment>
<organism evidence="9 10">
    <name type="scientific">Candidatus Fusicatenibacter merdavium</name>
    <dbReference type="NCBI Taxonomy" id="2838600"/>
    <lineage>
        <taxon>Bacteria</taxon>
        <taxon>Bacillati</taxon>
        <taxon>Bacillota</taxon>
        <taxon>Clostridia</taxon>
        <taxon>Lachnospirales</taxon>
        <taxon>Lachnospiraceae</taxon>
        <taxon>Fusicatenibacter</taxon>
    </lineage>
</organism>
<dbReference type="InterPro" id="IPR052159">
    <property type="entry name" value="Competence_DNA_uptake"/>
</dbReference>
<keyword evidence="4 7" id="KW-1133">Transmembrane helix</keyword>
<evidence type="ECO:0000259" key="8">
    <source>
        <dbReference type="SMART" id="SM00849"/>
    </source>
</evidence>
<protein>
    <submittedName>
        <fullName evidence="9">ComEC/Rec2 family competence protein</fullName>
    </submittedName>
</protein>
<feature type="transmembrane region" description="Helical" evidence="7">
    <location>
        <begin position="411"/>
        <end position="432"/>
    </location>
</feature>
<dbReference type="CDD" id="cd07731">
    <property type="entry name" value="ComA-like_MBL-fold"/>
    <property type="match status" value="1"/>
</dbReference>
<dbReference type="Gene3D" id="3.60.15.10">
    <property type="entry name" value="Ribonuclease Z/Hydroxyacylglutathione hydrolase-like"/>
    <property type="match status" value="1"/>
</dbReference>
<dbReference type="NCBIfam" id="TIGR00360">
    <property type="entry name" value="ComEC_N-term"/>
    <property type="match status" value="1"/>
</dbReference>
<comment type="caution">
    <text evidence="9">The sequence shown here is derived from an EMBL/GenBank/DDBJ whole genome shotgun (WGS) entry which is preliminary data.</text>
</comment>
<reference evidence="9" key="1">
    <citation type="journal article" date="2021" name="PeerJ">
        <title>Extensive microbial diversity within the chicken gut microbiome revealed by metagenomics and culture.</title>
        <authorList>
            <person name="Gilroy R."/>
            <person name="Ravi A."/>
            <person name="Getino M."/>
            <person name="Pursley I."/>
            <person name="Horton D.L."/>
            <person name="Alikhan N.F."/>
            <person name="Baker D."/>
            <person name="Gharbi K."/>
            <person name="Hall N."/>
            <person name="Watson M."/>
            <person name="Adriaenssens E.M."/>
            <person name="Foster-Nyarko E."/>
            <person name="Jarju S."/>
            <person name="Secka A."/>
            <person name="Antonio M."/>
            <person name="Oren A."/>
            <person name="Chaudhuri R.R."/>
            <person name="La Ragione R."/>
            <person name="Hildebrand F."/>
            <person name="Pallen M.J."/>
        </authorList>
    </citation>
    <scope>NUCLEOTIDE SEQUENCE</scope>
    <source>
        <strain evidence="9">CHK183-1962</strain>
    </source>
</reference>
<dbReference type="EMBL" id="DXEK01000009">
    <property type="protein sequence ID" value="HIX76107.1"/>
    <property type="molecule type" value="Genomic_DNA"/>
</dbReference>
<dbReference type="InterPro" id="IPR035681">
    <property type="entry name" value="ComA-like_MBL"/>
</dbReference>
<evidence type="ECO:0000256" key="6">
    <source>
        <dbReference type="SAM" id="MobiDB-lite"/>
    </source>
</evidence>
<sequence>MKKRPMCLVCLGLALGIWLMRLAGLPVFGEPEKGQLEMLVQSEETVQVQGQVRDYEIKDNSKTYLITSCVLKVQENEIPVKKLYLITQQEDPITIGSVVSTEGTLEKPDAPANPGQFDTAAWYAAKGIFYTIWAEEIRVAQEAPPGFSEYMKQIRSRMVENLSVMLPESQAGILSAMLIGDKSLLDPELKAAYQMGGVLHVLSISGLHLSMMGMGLLRLLRKTGCHRLISSGLAVAGMAVYTVFTGNGVATRRAFYMFTVMVIAGLVGRTYDSVSALALAAVITLILQPENLTYSGFLLSYIAVIGAALVWPVWKKGMICGETVEKTARTEKFFKGSENGDQGNGGKAGKSRKRERIPEKIPEKWREKGRGLVAALKENAVSCTLITLTTLPLTAYFFYEIPVLSILPNLIILPTMVWVMASGILGCCAGLFSVTLGRLALLPAFILLGLYETVMKAVQKIPGAVWICGQPSLIQVALFYIQLTLVLAGISWASREENAEKKLTGFLFSRTGKILQGCILAAAVICLLFRWDPPLSITALDVGQGDSLVIRKGAQSAWLVDGGSTDEKNVGNYRILPYLKSQGIGTLDAVIVTHSDEDHVNGIRELLELTGKRMTVLRIRRLFLPWWMQNSDCAAELEQLAGETGAVVSYLKKGDCITAGELTIRVLHPEEGEDYREEPNAGSIVLSLHYGEFDALLTGDVQGDGEERLLDVLKEEGQDYDYLKVAHHGSKNSTPEEFLSLTCPEVAVISCSAANRYGHPHQELLQRLSAVSADVYVTADTGALTCITDGRACTVRGYRTTESRSP</sequence>
<evidence type="ECO:0000313" key="9">
    <source>
        <dbReference type="EMBL" id="HIX76107.1"/>
    </source>
</evidence>
<keyword evidence="2" id="KW-1003">Cell membrane</keyword>
<evidence type="ECO:0000256" key="4">
    <source>
        <dbReference type="ARBA" id="ARBA00022989"/>
    </source>
</evidence>
<feature type="transmembrane region" description="Helical" evidence="7">
    <location>
        <begin position="514"/>
        <end position="531"/>
    </location>
</feature>
<evidence type="ECO:0000256" key="7">
    <source>
        <dbReference type="SAM" id="Phobius"/>
    </source>
</evidence>
<dbReference type="InterPro" id="IPR036866">
    <property type="entry name" value="RibonucZ/Hydroxyglut_hydro"/>
</dbReference>
<dbReference type="Pfam" id="PF00753">
    <property type="entry name" value="Lactamase_B"/>
    <property type="match status" value="1"/>
</dbReference>
<gene>
    <name evidence="9" type="ORF">H9734_00680</name>
</gene>
<evidence type="ECO:0000256" key="5">
    <source>
        <dbReference type="ARBA" id="ARBA00023136"/>
    </source>
</evidence>
<evidence type="ECO:0000256" key="3">
    <source>
        <dbReference type="ARBA" id="ARBA00022692"/>
    </source>
</evidence>
<dbReference type="PANTHER" id="PTHR30619:SF1">
    <property type="entry name" value="RECOMBINATION PROTEIN 2"/>
    <property type="match status" value="1"/>
</dbReference>
<dbReference type="SUPFAM" id="SSF56281">
    <property type="entry name" value="Metallo-hydrolase/oxidoreductase"/>
    <property type="match status" value="1"/>
</dbReference>
<dbReference type="SMART" id="SM00849">
    <property type="entry name" value="Lactamase_B"/>
    <property type="match status" value="1"/>
</dbReference>
<dbReference type="AlphaFoldDB" id="A0A9D2BHX5"/>
<feature type="transmembrane region" description="Helical" evidence="7">
    <location>
        <begin position="197"/>
        <end position="220"/>
    </location>
</feature>
<evidence type="ECO:0000313" key="10">
    <source>
        <dbReference type="Proteomes" id="UP000886890"/>
    </source>
</evidence>
<feature type="transmembrane region" description="Helical" evidence="7">
    <location>
        <begin position="293"/>
        <end position="314"/>
    </location>
</feature>
<dbReference type="InterPro" id="IPR001279">
    <property type="entry name" value="Metallo-B-lactamas"/>
</dbReference>
<accession>A0A9D2BHX5</accession>